<dbReference type="Gene3D" id="3.30.70.330">
    <property type="match status" value="3"/>
</dbReference>
<evidence type="ECO:0000313" key="5">
    <source>
        <dbReference type="Proteomes" id="UP001189429"/>
    </source>
</evidence>
<name>A0ABN9X5C0_9DINO</name>
<dbReference type="SUPFAM" id="SSF54928">
    <property type="entry name" value="RNA-binding domain, RBD"/>
    <property type="match status" value="2"/>
</dbReference>
<dbReference type="PANTHER" id="PTHR23003">
    <property type="entry name" value="RNA RECOGNITION MOTIF RRM DOMAIN CONTAINING PROTEIN"/>
    <property type="match status" value="1"/>
</dbReference>
<dbReference type="PROSITE" id="PS50102">
    <property type="entry name" value="RRM"/>
    <property type="match status" value="1"/>
</dbReference>
<keyword evidence="1 2" id="KW-0694">RNA-binding</keyword>
<gene>
    <name evidence="4" type="ORF">PCOR1329_LOCUS73524</name>
</gene>
<dbReference type="InterPro" id="IPR012677">
    <property type="entry name" value="Nucleotide-bd_a/b_plait_sf"/>
</dbReference>
<organism evidence="4 5">
    <name type="scientific">Prorocentrum cordatum</name>
    <dbReference type="NCBI Taxonomy" id="2364126"/>
    <lineage>
        <taxon>Eukaryota</taxon>
        <taxon>Sar</taxon>
        <taxon>Alveolata</taxon>
        <taxon>Dinophyceae</taxon>
        <taxon>Prorocentrales</taxon>
        <taxon>Prorocentraceae</taxon>
        <taxon>Prorocentrum</taxon>
    </lineage>
</organism>
<protein>
    <recommendedName>
        <fullName evidence="3">RRM domain-containing protein</fullName>
    </recommendedName>
</protein>
<dbReference type="EMBL" id="CAUYUJ010019905">
    <property type="protein sequence ID" value="CAK0894485.1"/>
    <property type="molecule type" value="Genomic_DNA"/>
</dbReference>
<feature type="domain" description="RRM" evidence="3">
    <location>
        <begin position="167"/>
        <end position="244"/>
    </location>
</feature>
<dbReference type="InterPro" id="IPR035979">
    <property type="entry name" value="RBD_domain_sf"/>
</dbReference>
<evidence type="ECO:0000313" key="4">
    <source>
        <dbReference type="EMBL" id="CAK0894485.1"/>
    </source>
</evidence>
<accession>A0ABN9X5C0</accession>
<dbReference type="InterPro" id="IPR000504">
    <property type="entry name" value="RRM_dom"/>
</dbReference>
<comment type="caution">
    <text evidence="4">The sequence shown here is derived from an EMBL/GenBank/DDBJ whole genome shotgun (WGS) entry which is preliminary data.</text>
</comment>
<proteinExistence type="predicted"/>
<evidence type="ECO:0000256" key="1">
    <source>
        <dbReference type="ARBA" id="ARBA00022884"/>
    </source>
</evidence>
<evidence type="ECO:0000256" key="2">
    <source>
        <dbReference type="PROSITE-ProRule" id="PRU00176"/>
    </source>
</evidence>
<dbReference type="InterPro" id="IPR050374">
    <property type="entry name" value="RRT5_SRSF_SR"/>
</dbReference>
<reference evidence="4" key="1">
    <citation type="submission" date="2023-10" db="EMBL/GenBank/DDBJ databases">
        <authorList>
            <person name="Chen Y."/>
            <person name="Shah S."/>
            <person name="Dougan E. K."/>
            <person name="Thang M."/>
            <person name="Chan C."/>
        </authorList>
    </citation>
    <scope>NUCLEOTIDE SEQUENCE [LARGE SCALE GENOMIC DNA]</scope>
</reference>
<dbReference type="SMART" id="SM00360">
    <property type="entry name" value="RRM"/>
    <property type="match status" value="2"/>
</dbReference>
<sequence>MRRETSPAPVAEPPSSTSVLSRAEQGWLRSIVGKKSTVPKKLARPDATNFPWTAMANDEGVTGNVDKCIAAHCPRKQMPKSKARVWLRLALRGLGDFRARRESLVLCPDGEWPPPKKGKGATGGALGPCGVMGSSAEALLAVQNLDGRALGGGTISVVVDGTSKDGTKLCVTGIPDGVEWQALKELFMEAGDVKFAAVNKGTGPSGTCEGEVRFETAADMQAALGQLNGSIFAGAKLTVKADATSKDGTKCFIYGLPFGTQWQELKDHCSQSGAVAFCAIKEGEGGSELEGEGEIRYDDPAHAVQALSLDGSELCGASITVRADPLREDKLRVLGLPARCQWQELKDHFATIGTVAFASVKPIVKGAGGVGEVRFDEPSLAQAA</sequence>
<keyword evidence="5" id="KW-1185">Reference proteome</keyword>
<dbReference type="Proteomes" id="UP001189429">
    <property type="component" value="Unassembled WGS sequence"/>
</dbReference>
<evidence type="ECO:0000259" key="3">
    <source>
        <dbReference type="PROSITE" id="PS50102"/>
    </source>
</evidence>
<dbReference type="Pfam" id="PF00076">
    <property type="entry name" value="RRM_1"/>
    <property type="match status" value="2"/>
</dbReference>
<feature type="non-terminal residue" evidence="4">
    <location>
        <position position="384"/>
    </location>
</feature>